<keyword evidence="3" id="KW-1185">Reference proteome</keyword>
<protein>
    <recommendedName>
        <fullName evidence="4">Peptidase</fullName>
    </recommendedName>
</protein>
<dbReference type="EMBL" id="CP100595">
    <property type="protein sequence ID" value="UTJ07165.1"/>
    <property type="molecule type" value="Genomic_DNA"/>
</dbReference>
<evidence type="ECO:0000313" key="2">
    <source>
        <dbReference type="EMBL" id="UTJ07165.1"/>
    </source>
</evidence>
<evidence type="ECO:0000313" key="3">
    <source>
        <dbReference type="Proteomes" id="UP001060012"/>
    </source>
</evidence>
<organism evidence="2 3">
    <name type="scientific">Arcobacter roscoffensis</name>
    <dbReference type="NCBI Taxonomy" id="2961520"/>
    <lineage>
        <taxon>Bacteria</taxon>
        <taxon>Pseudomonadati</taxon>
        <taxon>Campylobacterota</taxon>
        <taxon>Epsilonproteobacteria</taxon>
        <taxon>Campylobacterales</taxon>
        <taxon>Arcobacteraceae</taxon>
        <taxon>Arcobacter</taxon>
    </lineage>
</organism>
<evidence type="ECO:0000256" key="1">
    <source>
        <dbReference type="SAM" id="Phobius"/>
    </source>
</evidence>
<name>A0ABY5E7K9_9BACT</name>
<keyword evidence="1" id="KW-1133">Transmembrane helix</keyword>
<dbReference type="Proteomes" id="UP001060012">
    <property type="component" value="Chromosome"/>
</dbReference>
<sequence length="195" mass="22504">MSAFSKKIRSLHRDLGYFVIGLTLIYAITGIVLSGRGLGWFKVEFKDSLVIEKNISKDRFNDEFKKVVLQGKVEEIFDESSYANVKKHLKLKLIKKEDEVLHFNAWRTLNIKYEQTSGNLDVRYKGYPVALEVFVHAHKAKHDSAWFYLAIIYSVILSFLAISSFWMVKGKNGFKKRGVYFMLAGFAVVAVFLYI</sequence>
<reference evidence="2" key="1">
    <citation type="submission" date="2022-07" db="EMBL/GenBank/DDBJ databases">
        <title>Arcobacter roscoffensis sp. nov., a marine bacterium isolated from coastal seawater collected from Roscoff, France.</title>
        <authorList>
            <person name="Pascual J."/>
            <person name="Lepeaux C."/>
            <person name="Methner A."/>
            <person name="Overmann J."/>
        </authorList>
    </citation>
    <scope>NUCLEOTIDE SEQUENCE</scope>
    <source>
        <strain evidence="2">ARW1-2F2</strain>
    </source>
</reference>
<accession>A0ABY5E7K9</accession>
<keyword evidence="1" id="KW-0812">Transmembrane</keyword>
<feature type="transmembrane region" description="Helical" evidence="1">
    <location>
        <begin position="178"/>
        <end position="194"/>
    </location>
</feature>
<feature type="transmembrane region" description="Helical" evidence="1">
    <location>
        <begin position="145"/>
        <end position="166"/>
    </location>
</feature>
<evidence type="ECO:0008006" key="4">
    <source>
        <dbReference type="Google" id="ProtNLM"/>
    </source>
</evidence>
<feature type="transmembrane region" description="Helical" evidence="1">
    <location>
        <begin position="15"/>
        <end position="35"/>
    </location>
</feature>
<proteinExistence type="predicted"/>
<dbReference type="RefSeq" id="WP_254577344.1">
    <property type="nucleotide sequence ID" value="NZ_CP100595.1"/>
</dbReference>
<keyword evidence="1" id="KW-0472">Membrane</keyword>
<gene>
    <name evidence="2" type="ORF">NJU99_03490</name>
</gene>